<comment type="caution">
    <text evidence="1">The sequence shown here is derived from an EMBL/GenBank/DDBJ whole genome shotgun (WGS) entry which is preliminary data.</text>
</comment>
<dbReference type="AlphaFoldDB" id="A0A4Q2T0W9"/>
<dbReference type="Proteomes" id="UP000291088">
    <property type="component" value="Unassembled WGS sequence"/>
</dbReference>
<evidence type="ECO:0000313" key="1">
    <source>
        <dbReference type="EMBL" id="RYC12266.1"/>
    </source>
</evidence>
<organism evidence="1 2">
    <name type="scientific">Ciceribacter ferrooxidans</name>
    <dbReference type="NCBI Taxonomy" id="2509717"/>
    <lineage>
        <taxon>Bacteria</taxon>
        <taxon>Pseudomonadati</taxon>
        <taxon>Pseudomonadota</taxon>
        <taxon>Alphaproteobacteria</taxon>
        <taxon>Hyphomicrobiales</taxon>
        <taxon>Rhizobiaceae</taxon>
        <taxon>Ciceribacter</taxon>
    </lineage>
</organism>
<protein>
    <submittedName>
        <fullName evidence="1">Uncharacterized protein</fullName>
    </submittedName>
</protein>
<proteinExistence type="predicted"/>
<reference evidence="1 2" key="1">
    <citation type="submission" date="2019-01" db="EMBL/GenBank/DDBJ databases">
        <authorList>
            <person name="Deng T."/>
        </authorList>
    </citation>
    <scope>NUCLEOTIDE SEQUENCE [LARGE SCALE GENOMIC DNA]</scope>
    <source>
        <strain evidence="1 2">F8825</strain>
    </source>
</reference>
<evidence type="ECO:0000313" key="2">
    <source>
        <dbReference type="Proteomes" id="UP000291088"/>
    </source>
</evidence>
<name>A0A4Q2T0W9_9HYPH</name>
<dbReference type="EMBL" id="SDVB01000238">
    <property type="protein sequence ID" value="RYC12266.1"/>
    <property type="molecule type" value="Genomic_DNA"/>
</dbReference>
<keyword evidence="2" id="KW-1185">Reference proteome</keyword>
<accession>A0A4Q2T0W9</accession>
<gene>
    <name evidence="1" type="ORF">EUU22_14570</name>
</gene>
<dbReference type="RefSeq" id="WP_129332692.1">
    <property type="nucleotide sequence ID" value="NZ_SDVB01000238.1"/>
</dbReference>
<sequence>MPLMAKSFHMRFKCRCFVFRLDNMASRDFQPPIEKSQKQAKGVSYRLRRLIRRAARAVLPALRVMLFCREADVRWAT</sequence>